<reference evidence="2" key="1">
    <citation type="submission" date="2024-01" db="EMBL/GenBank/DDBJ databases">
        <authorList>
            <person name="Webb A."/>
        </authorList>
    </citation>
    <scope>NUCLEOTIDE SEQUENCE</scope>
    <source>
        <strain evidence="2">Pm1</strain>
    </source>
</reference>
<comment type="caution">
    <text evidence="2">The sequence shown here is derived from an EMBL/GenBank/DDBJ whole genome shotgun (WGS) entry which is preliminary data.</text>
</comment>
<organism evidence="2 3">
    <name type="scientific">Peronospora matthiolae</name>
    <dbReference type="NCBI Taxonomy" id="2874970"/>
    <lineage>
        <taxon>Eukaryota</taxon>
        <taxon>Sar</taxon>
        <taxon>Stramenopiles</taxon>
        <taxon>Oomycota</taxon>
        <taxon>Peronosporomycetes</taxon>
        <taxon>Peronosporales</taxon>
        <taxon>Peronosporaceae</taxon>
        <taxon>Peronospora</taxon>
    </lineage>
</organism>
<evidence type="ECO:0000313" key="3">
    <source>
        <dbReference type="Proteomes" id="UP001162060"/>
    </source>
</evidence>
<gene>
    <name evidence="1" type="ORF">PM001_LOCUS18358</name>
    <name evidence="2" type="ORF">PM001_LOCUS29804</name>
</gene>
<sequence>MRTPHVIIELGRGVYGGGFQLEYGSRGRREALLVC</sequence>
<evidence type="ECO:0000313" key="1">
    <source>
        <dbReference type="EMBL" id="CAK7933208.1"/>
    </source>
</evidence>
<dbReference type="EMBL" id="CAKLBY020000309">
    <property type="protein sequence ID" value="CAK7944654.1"/>
    <property type="molecule type" value="Genomic_DNA"/>
</dbReference>
<name>A0AAV1VGJ6_9STRA</name>
<proteinExistence type="predicted"/>
<dbReference type="Proteomes" id="UP001162060">
    <property type="component" value="Unassembled WGS sequence"/>
</dbReference>
<accession>A0AAV1VGJ6</accession>
<dbReference type="EMBL" id="CAKLBY020000193">
    <property type="protein sequence ID" value="CAK7933208.1"/>
    <property type="molecule type" value="Genomic_DNA"/>
</dbReference>
<dbReference type="AlphaFoldDB" id="A0AAV1VGJ6"/>
<evidence type="ECO:0000313" key="2">
    <source>
        <dbReference type="EMBL" id="CAK7944654.1"/>
    </source>
</evidence>
<protein>
    <submittedName>
        <fullName evidence="2">Uncharacterized protein</fullName>
    </submittedName>
</protein>